<accession>A0ABP5ZGH0</accession>
<evidence type="ECO:0000313" key="4">
    <source>
        <dbReference type="Proteomes" id="UP001499942"/>
    </source>
</evidence>
<dbReference type="Proteomes" id="UP001499942">
    <property type="component" value="Unassembled WGS sequence"/>
</dbReference>
<gene>
    <name evidence="3" type="ORF">GCM10010393_29950</name>
</gene>
<dbReference type="EMBL" id="BAAASR010000016">
    <property type="protein sequence ID" value="GAA2495925.1"/>
    <property type="molecule type" value="Genomic_DNA"/>
</dbReference>
<keyword evidence="4" id="KW-1185">Reference proteome</keyword>
<keyword evidence="2" id="KW-0472">Membrane</keyword>
<feature type="transmembrane region" description="Helical" evidence="2">
    <location>
        <begin position="20"/>
        <end position="43"/>
    </location>
</feature>
<organism evidence="3 4">
    <name type="scientific">Streptomyces gobitricini</name>
    <dbReference type="NCBI Taxonomy" id="68211"/>
    <lineage>
        <taxon>Bacteria</taxon>
        <taxon>Bacillati</taxon>
        <taxon>Actinomycetota</taxon>
        <taxon>Actinomycetes</taxon>
        <taxon>Kitasatosporales</taxon>
        <taxon>Streptomycetaceae</taxon>
        <taxon>Streptomyces</taxon>
    </lineage>
</organism>
<evidence type="ECO:0000256" key="2">
    <source>
        <dbReference type="SAM" id="Phobius"/>
    </source>
</evidence>
<reference evidence="4" key="1">
    <citation type="journal article" date="2019" name="Int. J. Syst. Evol. Microbiol.">
        <title>The Global Catalogue of Microorganisms (GCM) 10K type strain sequencing project: providing services to taxonomists for standard genome sequencing and annotation.</title>
        <authorList>
            <consortium name="The Broad Institute Genomics Platform"/>
            <consortium name="The Broad Institute Genome Sequencing Center for Infectious Disease"/>
            <person name="Wu L."/>
            <person name="Ma J."/>
        </authorList>
    </citation>
    <scope>NUCLEOTIDE SEQUENCE [LARGE SCALE GENOMIC DNA]</scope>
    <source>
        <strain evidence="4">JCM 5062</strain>
    </source>
</reference>
<comment type="caution">
    <text evidence="3">The sequence shown here is derived from an EMBL/GenBank/DDBJ whole genome shotgun (WGS) entry which is preliminary data.</text>
</comment>
<keyword evidence="2" id="KW-0812">Transmembrane</keyword>
<feature type="compositionally biased region" description="Low complexity" evidence="1">
    <location>
        <begin position="163"/>
        <end position="181"/>
    </location>
</feature>
<proteinExistence type="predicted"/>
<feature type="region of interest" description="Disordered" evidence="1">
    <location>
        <begin position="136"/>
        <end position="222"/>
    </location>
</feature>
<feature type="compositionally biased region" description="Pro residues" evidence="1">
    <location>
        <begin position="148"/>
        <end position="162"/>
    </location>
</feature>
<evidence type="ECO:0008006" key="5">
    <source>
        <dbReference type="Google" id="ProtNLM"/>
    </source>
</evidence>
<feature type="transmembrane region" description="Helical" evidence="2">
    <location>
        <begin position="88"/>
        <end position="109"/>
    </location>
</feature>
<evidence type="ECO:0000256" key="1">
    <source>
        <dbReference type="SAM" id="MobiDB-lite"/>
    </source>
</evidence>
<feature type="compositionally biased region" description="Basic and acidic residues" evidence="1">
    <location>
        <begin position="194"/>
        <end position="222"/>
    </location>
</feature>
<dbReference type="RefSeq" id="WP_344361073.1">
    <property type="nucleotide sequence ID" value="NZ_BAAASR010000016.1"/>
</dbReference>
<protein>
    <recommendedName>
        <fullName evidence="5">Integral membrane protein</fullName>
    </recommendedName>
</protein>
<name>A0ABP5ZGH0_9ACTN</name>
<feature type="transmembrane region" description="Helical" evidence="2">
    <location>
        <begin position="55"/>
        <end position="76"/>
    </location>
</feature>
<sequence length="222" mass="24199">MHGHGHAPPQPGRPADGTLVVLRTLFVVLTVLSCGFLAWTPLLRLAVITRRALDWILFCVLLLSTIGMFVFLGETVPEDEKQEMSDGAALFFGAWVLVSVVGVVIYYLIAEIRHYGRRVPPVAAYGPPQATGYGYPPVAAPAAQTYPQPLPPQHQPHPPTPRAPAAGPVPTQPQPQAQQQPQPQPQSSARPTSHRIDQVRAELDELSDLLRGEPQDPREEGK</sequence>
<evidence type="ECO:0000313" key="3">
    <source>
        <dbReference type="EMBL" id="GAA2495925.1"/>
    </source>
</evidence>
<keyword evidence="2" id="KW-1133">Transmembrane helix</keyword>